<accession>A0A3P3DRG7</accession>
<dbReference type="PANTHER" id="PTHR11748:SF103">
    <property type="entry name" value="GLYCOLATE OXIDASE SUBUNIT GLCE"/>
    <property type="match status" value="1"/>
</dbReference>
<dbReference type="PANTHER" id="PTHR11748">
    <property type="entry name" value="D-LACTATE DEHYDROGENASE"/>
    <property type="match status" value="1"/>
</dbReference>
<dbReference type="GO" id="GO:0003824">
    <property type="term" value="F:catalytic activity"/>
    <property type="evidence" value="ECO:0007669"/>
    <property type="project" value="InterPro"/>
</dbReference>
<dbReference type="Proteomes" id="UP000282125">
    <property type="component" value="Unassembled WGS sequence"/>
</dbReference>
<comment type="caution">
    <text evidence="4">The sequence shown here is derived from an EMBL/GenBank/DDBJ whole genome shotgun (WGS) entry which is preliminary data.</text>
</comment>
<dbReference type="InterPro" id="IPR036318">
    <property type="entry name" value="FAD-bd_PCMH-like_sf"/>
</dbReference>
<dbReference type="Gene3D" id="3.30.465.10">
    <property type="match status" value="1"/>
</dbReference>
<dbReference type="PROSITE" id="PS51387">
    <property type="entry name" value="FAD_PCMH"/>
    <property type="match status" value="1"/>
</dbReference>
<proteinExistence type="predicted"/>
<organism evidence="4 5">
    <name type="scientific">Falsigemmobacter faecalis</name>
    <dbReference type="NCBI Taxonomy" id="2488730"/>
    <lineage>
        <taxon>Bacteria</taxon>
        <taxon>Pseudomonadati</taxon>
        <taxon>Pseudomonadota</taxon>
        <taxon>Alphaproteobacteria</taxon>
        <taxon>Rhodobacterales</taxon>
        <taxon>Paracoccaceae</taxon>
        <taxon>Falsigemmobacter</taxon>
    </lineage>
</organism>
<feature type="domain" description="FAD-binding PCMH-type" evidence="3">
    <location>
        <begin position="1"/>
        <end position="172"/>
    </location>
</feature>
<dbReference type="SUPFAM" id="SSF56176">
    <property type="entry name" value="FAD-binding/transporter-associated domain-like"/>
    <property type="match status" value="1"/>
</dbReference>
<dbReference type="InterPro" id="IPR016166">
    <property type="entry name" value="FAD-bd_PCMH"/>
</dbReference>
<evidence type="ECO:0000259" key="3">
    <source>
        <dbReference type="PROSITE" id="PS51387"/>
    </source>
</evidence>
<evidence type="ECO:0000256" key="2">
    <source>
        <dbReference type="ARBA" id="ARBA00022827"/>
    </source>
</evidence>
<evidence type="ECO:0000313" key="4">
    <source>
        <dbReference type="EMBL" id="RRH76847.1"/>
    </source>
</evidence>
<dbReference type="InterPro" id="IPR016164">
    <property type="entry name" value="FAD-linked_Oxase-like_C"/>
</dbReference>
<name>A0A3P3DRG7_9RHOB</name>
<evidence type="ECO:0000256" key="1">
    <source>
        <dbReference type="ARBA" id="ARBA00022630"/>
    </source>
</evidence>
<keyword evidence="1" id="KW-0285">Flavoprotein</keyword>
<dbReference type="Pfam" id="PF01565">
    <property type="entry name" value="FAD_binding_4"/>
    <property type="match status" value="1"/>
</dbReference>
<dbReference type="AlphaFoldDB" id="A0A3P3DRG7"/>
<keyword evidence="2" id="KW-0274">FAD</keyword>
<dbReference type="SUPFAM" id="SSF55103">
    <property type="entry name" value="FAD-linked oxidases, C-terminal domain"/>
    <property type="match status" value="1"/>
</dbReference>
<keyword evidence="5" id="KW-1185">Reference proteome</keyword>
<dbReference type="RefSeq" id="WP_124963792.1">
    <property type="nucleotide sequence ID" value="NZ_RRAZ01000005.1"/>
</dbReference>
<protein>
    <submittedName>
        <fullName evidence="4">FAD-binding protein</fullName>
    </submittedName>
</protein>
<dbReference type="InterPro" id="IPR006094">
    <property type="entry name" value="Oxid_FAD_bind_N"/>
</dbReference>
<dbReference type="OrthoDB" id="9811557at2"/>
<dbReference type="GO" id="GO:0071949">
    <property type="term" value="F:FAD binding"/>
    <property type="evidence" value="ECO:0007669"/>
    <property type="project" value="InterPro"/>
</dbReference>
<dbReference type="EMBL" id="RRAZ01000005">
    <property type="protein sequence ID" value="RRH76847.1"/>
    <property type="molecule type" value="Genomic_DNA"/>
</dbReference>
<gene>
    <name evidence="4" type="ORF">EG244_04355</name>
</gene>
<reference evidence="4 5" key="1">
    <citation type="submission" date="2018-11" db="EMBL/GenBank/DDBJ databases">
        <title>Gemmobacter sp. nov., YIM 102744-1 draft genome.</title>
        <authorList>
            <person name="Li G."/>
            <person name="Jiang Y."/>
        </authorList>
    </citation>
    <scope>NUCLEOTIDE SEQUENCE [LARGE SCALE GENOMIC DNA]</scope>
    <source>
        <strain evidence="4 5">YIM 102744-1</strain>
    </source>
</reference>
<sequence>MTPQSEAELADLIAAARDPLSIRGGGTRALMLPQGPALSTRGLSGVTLYEPGALTLVVAAGTPLQEVRALLAAERQRLPFDPPDLAALSGRGGLSTIGGVAASNASGPARIQAGACRDCLIGLRFVDGRGRVVKNGGRVMKNVTGYDLVKLLAGSEGRLGVLSELSFRLQPLPQTEVTLTLEGIPAADQAAVMARALSSPWDVSGAASDPAAGRVWLRLEGFEEQTRYRSAKLRARLAPAEITLTEGAASAALWAGIRDLTPLAGAEVVIRHSARPSHMPGLLQLIARTAPAQVLSDLGGGWLSIGCSAAEAPALLCALQTEGARAGGHARLLKAPPAVATRLPGAPPTDPVVARLNAAIAAEFDPRGLFAPARLSAEA</sequence>
<evidence type="ECO:0000313" key="5">
    <source>
        <dbReference type="Proteomes" id="UP000282125"/>
    </source>
</evidence>
<dbReference type="InterPro" id="IPR016169">
    <property type="entry name" value="FAD-bd_PCMH_sub2"/>
</dbReference>